<evidence type="ECO:0000256" key="1">
    <source>
        <dbReference type="SAM" id="MobiDB-lite"/>
    </source>
</evidence>
<protein>
    <submittedName>
        <fullName evidence="2">Uncharacterized protein</fullName>
    </submittedName>
</protein>
<sequence length="108" mass="11513">MLFTDSISSTTIVILASPLAYTDAEISHPLEAGAFHRLDLLDLDRHVHPPSAGIDGIVRRVGLWHGAQVSRQVRGDGQGLGRRTPGPATALVGAGFRPRATSRMVKPP</sequence>
<dbReference type="AlphaFoldDB" id="A0A931F2K0"/>
<dbReference type="EMBL" id="JADOGI010000252">
    <property type="protein sequence ID" value="MBF8193054.1"/>
    <property type="molecule type" value="Genomic_DNA"/>
</dbReference>
<name>A0A931F2K0_9ACTN</name>
<reference evidence="2" key="1">
    <citation type="submission" date="2020-11" db="EMBL/GenBank/DDBJ databases">
        <title>Whole-genome analyses of Nonomuraea sp. K274.</title>
        <authorList>
            <person name="Veyisoglu A."/>
        </authorList>
    </citation>
    <scope>NUCLEOTIDE SEQUENCE</scope>
    <source>
        <strain evidence="2">K274</strain>
    </source>
</reference>
<accession>A0A931F2K0</accession>
<organism evidence="2 3">
    <name type="scientific">Nonomuraea cypriaca</name>
    <dbReference type="NCBI Taxonomy" id="1187855"/>
    <lineage>
        <taxon>Bacteria</taxon>
        <taxon>Bacillati</taxon>
        <taxon>Actinomycetota</taxon>
        <taxon>Actinomycetes</taxon>
        <taxon>Streptosporangiales</taxon>
        <taxon>Streptosporangiaceae</taxon>
        <taxon>Nonomuraea</taxon>
    </lineage>
</organism>
<feature type="region of interest" description="Disordered" evidence="1">
    <location>
        <begin position="74"/>
        <end position="108"/>
    </location>
</feature>
<evidence type="ECO:0000313" key="3">
    <source>
        <dbReference type="Proteomes" id="UP000605361"/>
    </source>
</evidence>
<proteinExistence type="predicted"/>
<dbReference type="Proteomes" id="UP000605361">
    <property type="component" value="Unassembled WGS sequence"/>
</dbReference>
<evidence type="ECO:0000313" key="2">
    <source>
        <dbReference type="EMBL" id="MBF8193054.1"/>
    </source>
</evidence>
<keyword evidence="3" id="KW-1185">Reference proteome</keyword>
<comment type="caution">
    <text evidence="2">The sequence shown here is derived from an EMBL/GenBank/DDBJ whole genome shotgun (WGS) entry which is preliminary data.</text>
</comment>
<gene>
    <name evidence="2" type="ORF">ITP53_46775</name>
</gene>
<dbReference type="RefSeq" id="WP_195901935.1">
    <property type="nucleotide sequence ID" value="NZ_JADOGI010000252.1"/>
</dbReference>